<evidence type="ECO:0000313" key="4">
    <source>
        <dbReference type="Proteomes" id="UP000799753"/>
    </source>
</evidence>
<dbReference type="Pfam" id="PF14479">
    <property type="entry name" value="HeLo"/>
    <property type="match status" value="1"/>
</dbReference>
<evidence type="ECO:0000259" key="2">
    <source>
        <dbReference type="Pfam" id="PF14479"/>
    </source>
</evidence>
<feature type="compositionally biased region" description="Polar residues" evidence="1">
    <location>
        <begin position="377"/>
        <end position="387"/>
    </location>
</feature>
<organism evidence="3 4">
    <name type="scientific">Massarina eburnea CBS 473.64</name>
    <dbReference type="NCBI Taxonomy" id="1395130"/>
    <lineage>
        <taxon>Eukaryota</taxon>
        <taxon>Fungi</taxon>
        <taxon>Dikarya</taxon>
        <taxon>Ascomycota</taxon>
        <taxon>Pezizomycotina</taxon>
        <taxon>Dothideomycetes</taxon>
        <taxon>Pleosporomycetidae</taxon>
        <taxon>Pleosporales</taxon>
        <taxon>Massarineae</taxon>
        <taxon>Massarinaceae</taxon>
        <taxon>Massarina</taxon>
    </lineage>
</organism>
<protein>
    <recommendedName>
        <fullName evidence="2">Prion-inhibition and propagation HeLo domain-containing protein</fullName>
    </recommendedName>
</protein>
<gene>
    <name evidence="3" type="ORF">P280DRAFT_362016</name>
</gene>
<evidence type="ECO:0000256" key="1">
    <source>
        <dbReference type="SAM" id="MobiDB-lite"/>
    </source>
</evidence>
<dbReference type="InterPro" id="IPR038305">
    <property type="entry name" value="HeLo_sf"/>
</dbReference>
<feature type="non-terminal residue" evidence="3">
    <location>
        <position position="1"/>
    </location>
</feature>
<proteinExistence type="predicted"/>
<feature type="compositionally biased region" description="Low complexity" evidence="1">
    <location>
        <begin position="322"/>
        <end position="335"/>
    </location>
</feature>
<accession>A0A6A6SET2</accession>
<dbReference type="EMBL" id="MU006777">
    <property type="protein sequence ID" value="KAF2645782.1"/>
    <property type="molecule type" value="Genomic_DNA"/>
</dbReference>
<keyword evidence="4" id="KW-1185">Reference proteome</keyword>
<dbReference type="InterPro" id="IPR029498">
    <property type="entry name" value="HeLo_dom"/>
</dbReference>
<feature type="region of interest" description="Disordered" evidence="1">
    <location>
        <begin position="290"/>
        <end position="402"/>
    </location>
</feature>
<dbReference type="Proteomes" id="UP000799753">
    <property type="component" value="Unassembled WGS sequence"/>
</dbReference>
<reference evidence="3" key="1">
    <citation type="journal article" date="2020" name="Stud. Mycol.">
        <title>101 Dothideomycetes genomes: a test case for predicting lifestyles and emergence of pathogens.</title>
        <authorList>
            <person name="Haridas S."/>
            <person name="Albert R."/>
            <person name="Binder M."/>
            <person name="Bloem J."/>
            <person name="Labutti K."/>
            <person name="Salamov A."/>
            <person name="Andreopoulos B."/>
            <person name="Baker S."/>
            <person name="Barry K."/>
            <person name="Bills G."/>
            <person name="Bluhm B."/>
            <person name="Cannon C."/>
            <person name="Castanera R."/>
            <person name="Culley D."/>
            <person name="Daum C."/>
            <person name="Ezra D."/>
            <person name="Gonzalez J."/>
            <person name="Henrissat B."/>
            <person name="Kuo A."/>
            <person name="Liang C."/>
            <person name="Lipzen A."/>
            <person name="Lutzoni F."/>
            <person name="Magnuson J."/>
            <person name="Mondo S."/>
            <person name="Nolan M."/>
            <person name="Ohm R."/>
            <person name="Pangilinan J."/>
            <person name="Park H.-J."/>
            <person name="Ramirez L."/>
            <person name="Alfaro M."/>
            <person name="Sun H."/>
            <person name="Tritt A."/>
            <person name="Yoshinaga Y."/>
            <person name="Zwiers L.-H."/>
            <person name="Turgeon B."/>
            <person name="Goodwin S."/>
            <person name="Spatafora J."/>
            <person name="Crous P."/>
            <person name="Grigoriev I."/>
        </authorList>
    </citation>
    <scope>NUCLEOTIDE SEQUENCE</scope>
    <source>
        <strain evidence="3">CBS 473.64</strain>
    </source>
</reference>
<name>A0A6A6SET2_9PLEO</name>
<evidence type="ECO:0000313" key="3">
    <source>
        <dbReference type="EMBL" id="KAF2645782.1"/>
    </source>
</evidence>
<dbReference type="OrthoDB" id="20872at2759"/>
<sequence>ATTPPPKSQPTRSEILSNVMTLAMQFSTCVEGFNLIHPYNEGDRHQKVALAKLGIQQGRLLIWGDVMGISSPPATIARHMIPSHPGITNPDPTVPVNFGVRDARMDDPDNNAKIRAALDEIAGRPSNTSRETLMLKYGMKVPKRLTATTHAALDTNRLEAFREKFALLKDLVRQVGVRGSWQRAGSMTLQKWTVRNTERFDVFVNTVRLEVDGLIALMGVKEQVDRGMKTDIKAMAWHPELMGPVMRADWEKLRLIREAVAEDYPEYEETADRALKYISDELKDHNFPAGMRLQYTPAPPIRRKSSIDRERANKLVPSVETKAVNPQPVAKAAVKPPEKEKRSGIFSKITRWGKSDSKKNRSKSIAPPRKEDIDPQRSLSADNSNGKASFEYTEDLQPVRSKSLSSIPDRSLAAVLASNAANNTVNNTSSHAISADEESNFNEGADGADLAAVPTNATAGEAWETYGLAHAETVKSMIDRHDMYREVGRIETKDIRDKSKE</sequence>
<dbReference type="Gene3D" id="1.20.120.1020">
    <property type="entry name" value="Prion-inhibition and propagation, HeLo domain"/>
    <property type="match status" value="1"/>
</dbReference>
<feature type="domain" description="Prion-inhibition and propagation HeLo" evidence="2">
    <location>
        <begin position="19"/>
        <end position="236"/>
    </location>
</feature>
<feature type="non-terminal residue" evidence="3">
    <location>
        <position position="501"/>
    </location>
</feature>
<dbReference type="AlphaFoldDB" id="A0A6A6SET2"/>